<keyword evidence="2" id="KW-0472">Membrane</keyword>
<feature type="compositionally biased region" description="Basic and acidic residues" evidence="1">
    <location>
        <begin position="19"/>
        <end position="36"/>
    </location>
</feature>
<evidence type="ECO:0000256" key="1">
    <source>
        <dbReference type="SAM" id="MobiDB-lite"/>
    </source>
</evidence>
<dbReference type="EMBL" id="VLLL01000006">
    <property type="protein sequence ID" value="TWJ12160.1"/>
    <property type="molecule type" value="Genomic_DNA"/>
</dbReference>
<sequence>MTRHGNRVAEGGGPLHTAWPREPRNGPRRSSPRDRAGLPGFTVATVAVILVAVPVAALLGPVLAGLFAGLFSGDEPVLMLGTVLATTLRLLGASAVFGLVWWLVRGVSAG</sequence>
<reference evidence="3 4" key="1">
    <citation type="journal article" date="2013" name="Stand. Genomic Sci.">
        <title>Genomic Encyclopedia of Type Strains, Phase I: The one thousand microbial genomes (KMG-I) project.</title>
        <authorList>
            <person name="Kyrpides N.C."/>
            <person name="Woyke T."/>
            <person name="Eisen J.A."/>
            <person name="Garrity G."/>
            <person name="Lilburn T.G."/>
            <person name="Beck B.J."/>
            <person name="Whitman W.B."/>
            <person name="Hugenholtz P."/>
            <person name="Klenk H.P."/>
        </authorList>
    </citation>
    <scope>NUCLEOTIDE SEQUENCE [LARGE SCALE GENOMIC DNA]</scope>
    <source>
        <strain evidence="3 4">DSM 45044</strain>
    </source>
</reference>
<evidence type="ECO:0000313" key="3">
    <source>
        <dbReference type="EMBL" id="TWJ12160.1"/>
    </source>
</evidence>
<name>A0A562V2N1_9ACTN</name>
<dbReference type="Proteomes" id="UP000321617">
    <property type="component" value="Unassembled WGS sequence"/>
</dbReference>
<comment type="caution">
    <text evidence="3">The sequence shown here is derived from an EMBL/GenBank/DDBJ whole genome shotgun (WGS) entry which is preliminary data.</text>
</comment>
<feature type="transmembrane region" description="Helical" evidence="2">
    <location>
        <begin position="77"/>
        <end position="104"/>
    </location>
</feature>
<accession>A0A562V2N1</accession>
<keyword evidence="2" id="KW-1133">Transmembrane helix</keyword>
<feature type="transmembrane region" description="Helical" evidence="2">
    <location>
        <begin position="38"/>
        <end position="71"/>
    </location>
</feature>
<protein>
    <submittedName>
        <fullName evidence="3">Uncharacterized protein</fullName>
    </submittedName>
</protein>
<evidence type="ECO:0000256" key="2">
    <source>
        <dbReference type="SAM" id="Phobius"/>
    </source>
</evidence>
<feature type="region of interest" description="Disordered" evidence="1">
    <location>
        <begin position="1"/>
        <end position="36"/>
    </location>
</feature>
<dbReference type="RefSeq" id="WP_147139052.1">
    <property type="nucleotide sequence ID" value="NZ_BAABIJ010000002.1"/>
</dbReference>
<keyword evidence="4" id="KW-1185">Reference proteome</keyword>
<keyword evidence="2" id="KW-0812">Transmembrane</keyword>
<dbReference type="AlphaFoldDB" id="A0A562V2N1"/>
<organism evidence="3 4">
    <name type="scientific">Stackebrandtia albiflava</name>
    <dbReference type="NCBI Taxonomy" id="406432"/>
    <lineage>
        <taxon>Bacteria</taxon>
        <taxon>Bacillati</taxon>
        <taxon>Actinomycetota</taxon>
        <taxon>Actinomycetes</taxon>
        <taxon>Glycomycetales</taxon>
        <taxon>Glycomycetaceae</taxon>
        <taxon>Stackebrandtia</taxon>
    </lineage>
</organism>
<proteinExistence type="predicted"/>
<gene>
    <name evidence="3" type="ORF">LX16_2914</name>
</gene>
<evidence type="ECO:0000313" key="4">
    <source>
        <dbReference type="Proteomes" id="UP000321617"/>
    </source>
</evidence>